<sequence length="140" mass="16425">MRRIGFIIFLLGSNLAFAQNSGIDFESTKWKEVVKRAKEENKLIFFDAYTTWCSPCHKLQNQVFPDKTLGEYYNRNFINVKYDMERGEGITLSRKYTIQVYPTLLFIDPRSEKVVNHAIGFKSVEQLLQLAEQAMSRTNW</sequence>
<feature type="signal peptide" evidence="1">
    <location>
        <begin position="1"/>
        <end position="18"/>
    </location>
</feature>
<organism evidence="3 4">
    <name type="scientific">Leadbetterella byssophila (strain DSM 17132 / JCM 16389 / KACC 11308 / NBRC 106382 / 4M15)</name>
    <dbReference type="NCBI Taxonomy" id="649349"/>
    <lineage>
        <taxon>Bacteria</taxon>
        <taxon>Pseudomonadati</taxon>
        <taxon>Bacteroidota</taxon>
        <taxon>Cytophagia</taxon>
        <taxon>Cytophagales</taxon>
        <taxon>Leadbetterellaceae</taxon>
        <taxon>Leadbetterella</taxon>
    </lineage>
</organism>
<evidence type="ECO:0000259" key="2">
    <source>
        <dbReference type="PROSITE" id="PS51352"/>
    </source>
</evidence>
<dbReference type="InterPro" id="IPR013766">
    <property type="entry name" value="Thioredoxin_domain"/>
</dbReference>
<name>E4RZU9_LEAB4</name>
<dbReference type="STRING" id="649349.Lbys_3593"/>
<dbReference type="Proteomes" id="UP000007435">
    <property type="component" value="Chromosome"/>
</dbReference>
<dbReference type="Gene3D" id="3.40.30.10">
    <property type="entry name" value="Glutaredoxin"/>
    <property type="match status" value="1"/>
</dbReference>
<dbReference type="HOGENOM" id="CLU_090389_8_2_10"/>
<dbReference type="RefSeq" id="WP_013410262.1">
    <property type="nucleotide sequence ID" value="NC_014655.1"/>
</dbReference>
<reference evidence="3 4" key="2">
    <citation type="journal article" date="2011" name="Stand. Genomic Sci.">
        <title>Complete genome sequence of Leadbetterella byssophila type strain (4M15).</title>
        <authorList>
            <person name="Abt B."/>
            <person name="Teshima H."/>
            <person name="Lucas S."/>
            <person name="Lapidus A."/>
            <person name="Del Rio T.G."/>
            <person name="Nolan M."/>
            <person name="Tice H."/>
            <person name="Cheng J.F."/>
            <person name="Pitluck S."/>
            <person name="Liolios K."/>
            <person name="Pagani I."/>
            <person name="Ivanova N."/>
            <person name="Mavromatis K."/>
            <person name="Pati A."/>
            <person name="Tapia R."/>
            <person name="Han C."/>
            <person name="Goodwin L."/>
            <person name="Chen A."/>
            <person name="Palaniappan K."/>
            <person name="Land M."/>
            <person name="Hauser L."/>
            <person name="Chang Y.J."/>
            <person name="Jeffries C.D."/>
            <person name="Rohde M."/>
            <person name="Goker M."/>
            <person name="Tindall B.J."/>
            <person name="Detter J.C."/>
            <person name="Woyke T."/>
            <person name="Bristow J."/>
            <person name="Eisen J.A."/>
            <person name="Markowitz V."/>
            <person name="Hugenholtz P."/>
            <person name="Klenk H.P."/>
            <person name="Kyrpides N.C."/>
        </authorList>
    </citation>
    <scope>NUCLEOTIDE SEQUENCE [LARGE SCALE GENOMIC DNA]</scope>
    <source>
        <strain evidence="4">DSM 17132 / JCM 16389 / KACC 11308 / NBRC 106382 / 4M15</strain>
    </source>
</reference>
<keyword evidence="4" id="KW-1185">Reference proteome</keyword>
<feature type="domain" description="Thioredoxin" evidence="2">
    <location>
        <begin position="9"/>
        <end position="136"/>
    </location>
</feature>
<dbReference type="AlphaFoldDB" id="E4RZU9"/>
<feature type="chain" id="PRO_5003188338" evidence="1">
    <location>
        <begin position="19"/>
        <end position="140"/>
    </location>
</feature>
<keyword evidence="1" id="KW-0732">Signal</keyword>
<dbReference type="EMBL" id="CP002305">
    <property type="protein sequence ID" value="ADQ19241.1"/>
    <property type="molecule type" value="Genomic_DNA"/>
</dbReference>
<reference key="1">
    <citation type="submission" date="2010-11" db="EMBL/GenBank/DDBJ databases">
        <title>The complete genome of Leadbetterella byssophila DSM 17132.</title>
        <authorList>
            <consortium name="US DOE Joint Genome Institute (JGI-PGF)"/>
            <person name="Lucas S."/>
            <person name="Copeland A."/>
            <person name="Lapidus A."/>
            <person name="Glavina del Rio T."/>
            <person name="Dalin E."/>
            <person name="Tice H."/>
            <person name="Bruce D."/>
            <person name="Goodwin L."/>
            <person name="Pitluck S."/>
            <person name="Kyrpides N."/>
            <person name="Mavromatis K."/>
            <person name="Ivanova N."/>
            <person name="Teshima H."/>
            <person name="Brettin T."/>
            <person name="Detter J.C."/>
            <person name="Han C."/>
            <person name="Tapia R."/>
            <person name="Land M."/>
            <person name="Hauser L."/>
            <person name="Markowitz V."/>
            <person name="Cheng J.-F."/>
            <person name="Hugenholtz P."/>
            <person name="Woyke T."/>
            <person name="Wu D."/>
            <person name="Tindall B."/>
            <person name="Pomrenke H.G."/>
            <person name="Brambilla E."/>
            <person name="Klenk H.-P."/>
            <person name="Eisen J.A."/>
        </authorList>
    </citation>
    <scope>NUCLEOTIDE SEQUENCE [LARGE SCALE GENOMIC DNA]</scope>
    <source>
        <strain>DSM 17132</strain>
    </source>
</reference>
<dbReference type="SUPFAM" id="SSF52833">
    <property type="entry name" value="Thioredoxin-like"/>
    <property type="match status" value="1"/>
</dbReference>
<accession>E4RZU9</accession>
<evidence type="ECO:0000313" key="3">
    <source>
        <dbReference type="EMBL" id="ADQ19241.1"/>
    </source>
</evidence>
<gene>
    <name evidence="3" type="ordered locus">Lbys_3593</name>
</gene>
<dbReference type="PROSITE" id="PS51352">
    <property type="entry name" value="THIOREDOXIN_2"/>
    <property type="match status" value="1"/>
</dbReference>
<protein>
    <submittedName>
        <fullName evidence="3">Disulfide-isomerase</fullName>
    </submittedName>
</protein>
<dbReference type="InterPro" id="IPR036249">
    <property type="entry name" value="Thioredoxin-like_sf"/>
</dbReference>
<proteinExistence type="predicted"/>
<dbReference type="InterPro" id="IPR012336">
    <property type="entry name" value="Thioredoxin-like_fold"/>
</dbReference>
<dbReference type="eggNOG" id="COG1331">
    <property type="taxonomic scope" value="Bacteria"/>
</dbReference>
<evidence type="ECO:0000256" key="1">
    <source>
        <dbReference type="SAM" id="SignalP"/>
    </source>
</evidence>
<dbReference type="KEGG" id="lby:Lbys_3593"/>
<dbReference type="Pfam" id="PF13098">
    <property type="entry name" value="Thioredoxin_2"/>
    <property type="match status" value="1"/>
</dbReference>
<dbReference type="OrthoDB" id="9811036at2"/>
<evidence type="ECO:0000313" key="4">
    <source>
        <dbReference type="Proteomes" id="UP000007435"/>
    </source>
</evidence>